<dbReference type="Pfam" id="PF00005">
    <property type="entry name" value="ABC_tran"/>
    <property type="match status" value="1"/>
</dbReference>
<comment type="similarity">
    <text evidence="1 7">Belongs to the ABC transporter superfamily.</text>
</comment>
<dbReference type="SUPFAM" id="SSF52540">
    <property type="entry name" value="P-loop containing nucleoside triphosphate hydrolases"/>
    <property type="match status" value="1"/>
</dbReference>
<dbReference type="PROSITE" id="PS00211">
    <property type="entry name" value="ABC_TRANSPORTER_1"/>
    <property type="match status" value="1"/>
</dbReference>
<keyword evidence="3 7" id="KW-0547">Nucleotide-binding</keyword>
<gene>
    <name evidence="10" type="ORF">F1978_04580</name>
</gene>
<dbReference type="SMART" id="SM00382">
    <property type="entry name" value="AAA"/>
    <property type="match status" value="1"/>
</dbReference>
<dbReference type="SUPFAM" id="SSF54631">
    <property type="entry name" value="CBS-domain pair"/>
    <property type="match status" value="1"/>
</dbReference>
<keyword evidence="7" id="KW-0472">Membrane</keyword>
<dbReference type="NCBIfam" id="TIGR01186">
    <property type="entry name" value="proV"/>
    <property type="match status" value="1"/>
</dbReference>
<reference evidence="10 11" key="1">
    <citation type="submission" date="2019-09" db="EMBL/GenBank/DDBJ databases">
        <title>The Halomonas whole genome shotgun (WGS).</title>
        <authorList>
            <person name="Xie Z."/>
        </authorList>
    </citation>
    <scope>NUCLEOTIDE SEQUENCE [LARGE SCALE GENOMIC DNA]</scope>
    <source>
        <strain evidence="10 11">NBT06E8</strain>
    </source>
</reference>
<dbReference type="InterPro" id="IPR051921">
    <property type="entry name" value="ABC_osmolyte_uptake_ATP-bind"/>
</dbReference>
<dbReference type="InterPro" id="IPR000644">
    <property type="entry name" value="CBS_dom"/>
</dbReference>
<dbReference type="Pfam" id="PF00571">
    <property type="entry name" value="CBS"/>
    <property type="match status" value="2"/>
</dbReference>
<dbReference type="RefSeq" id="WP_139526535.1">
    <property type="nucleotide sequence ID" value="NZ_CP048602.1"/>
</dbReference>
<sequence length="400" mass="44872">MDETRPVKIQVRGLSKVFGKQPKKALELRDQGLKRPEILEKTGQTLGLSDISFDVYEGELLVIMGLSGSGKSTLIRCLNRLIDTTEGEIIIDGENIPTLGEKALLECRRRHFSMVFQNFALFPHRTVQQNAEFGLEIRGVEKSERQSIAHNALKQVGLEGWEDAYPNQLSGGMQQRVGLARALANDASVLLMDEAFSALDPLIRKDMQQELLQLQTKMQKTTVFITHDLDEALNIGDRIVLLKDGEVVQIGTPEEILTKPADDYVRRFIEGVDRSRILTAESAMRPVRTTARDSDGPRTALHRMRDHSIDSIYVTDRDRQLLGLLEADAASRAIEEKADTITDYLTQDFRKVPPDEPLQHLFAMFSEKSYPIAVVDEQQRLLGVVVKGAVLDELARAGEQ</sequence>
<evidence type="ECO:0000313" key="10">
    <source>
        <dbReference type="EMBL" id="KAE8439504.1"/>
    </source>
</evidence>
<dbReference type="PANTHER" id="PTHR43869:SF1">
    <property type="entry name" value="GLYCINE BETAINE_PROLINE BETAINE TRANSPORT SYSTEM ATP-BINDING PROTEIN PROV"/>
    <property type="match status" value="1"/>
</dbReference>
<name>A0ABQ6XBX5_9GAMM</name>
<evidence type="ECO:0000256" key="6">
    <source>
        <dbReference type="PROSITE-ProRule" id="PRU00703"/>
    </source>
</evidence>
<dbReference type="InterPro" id="IPR046342">
    <property type="entry name" value="CBS_dom_sf"/>
</dbReference>
<evidence type="ECO:0000259" key="9">
    <source>
        <dbReference type="PROSITE" id="PS51371"/>
    </source>
</evidence>
<comment type="subunit">
    <text evidence="7">The complex is probably composed of two ATP-binding proteins, two transmembrane proteins and a solute-binding protein.</text>
</comment>
<dbReference type="SMART" id="SM00116">
    <property type="entry name" value="CBS"/>
    <property type="match status" value="2"/>
</dbReference>
<evidence type="ECO:0000313" key="11">
    <source>
        <dbReference type="Proteomes" id="UP000466130"/>
    </source>
</evidence>
<evidence type="ECO:0000259" key="8">
    <source>
        <dbReference type="PROSITE" id="PS50893"/>
    </source>
</evidence>
<dbReference type="InterPro" id="IPR017871">
    <property type="entry name" value="ABC_transporter-like_CS"/>
</dbReference>
<keyword evidence="7" id="KW-0997">Cell inner membrane</keyword>
<keyword evidence="2 7" id="KW-0813">Transport</keyword>
<dbReference type="GO" id="GO:0005524">
    <property type="term" value="F:ATP binding"/>
    <property type="evidence" value="ECO:0007669"/>
    <property type="project" value="UniProtKB-KW"/>
</dbReference>
<dbReference type="Proteomes" id="UP000466130">
    <property type="component" value="Unassembled WGS sequence"/>
</dbReference>
<feature type="domain" description="CBS" evidence="9">
    <location>
        <begin position="284"/>
        <end position="340"/>
    </location>
</feature>
<dbReference type="InterPro" id="IPR003593">
    <property type="entry name" value="AAA+_ATPase"/>
</dbReference>
<keyword evidence="7" id="KW-1003">Cell membrane</keyword>
<evidence type="ECO:0000256" key="1">
    <source>
        <dbReference type="ARBA" id="ARBA00005417"/>
    </source>
</evidence>
<evidence type="ECO:0000256" key="7">
    <source>
        <dbReference type="RuleBase" id="RU369116"/>
    </source>
</evidence>
<dbReference type="PROSITE" id="PS51371">
    <property type="entry name" value="CBS"/>
    <property type="match status" value="2"/>
</dbReference>
<keyword evidence="6" id="KW-0129">CBS domain</keyword>
<dbReference type="EC" id="7.6.2.9" evidence="7"/>
<dbReference type="Gene3D" id="3.40.50.300">
    <property type="entry name" value="P-loop containing nucleotide triphosphate hydrolases"/>
    <property type="match status" value="1"/>
</dbReference>
<comment type="catalytic activity">
    <reaction evidence="7">
        <text>a quaternary ammonium(out) + ATP + H2O = a quaternary ammonium(in) + ADP + phosphate + H(+)</text>
        <dbReference type="Rhea" id="RHEA:11036"/>
        <dbReference type="ChEBI" id="CHEBI:15377"/>
        <dbReference type="ChEBI" id="CHEBI:15378"/>
        <dbReference type="ChEBI" id="CHEBI:30616"/>
        <dbReference type="ChEBI" id="CHEBI:35267"/>
        <dbReference type="ChEBI" id="CHEBI:43474"/>
        <dbReference type="ChEBI" id="CHEBI:456216"/>
    </reaction>
</comment>
<dbReference type="PROSITE" id="PS50893">
    <property type="entry name" value="ABC_TRANSPORTER_2"/>
    <property type="match status" value="1"/>
</dbReference>
<dbReference type="InterPro" id="IPR005892">
    <property type="entry name" value="Gly-betaine_transp_ATP-bd"/>
</dbReference>
<dbReference type="InterPro" id="IPR003439">
    <property type="entry name" value="ABC_transporter-like_ATP-bd"/>
</dbReference>
<dbReference type="PANTHER" id="PTHR43869">
    <property type="entry name" value="GLYCINE BETAINE/PROLINE BETAINE TRANSPORT SYSTEM ATP-BINDING PROTEIN PROV"/>
    <property type="match status" value="1"/>
</dbReference>
<keyword evidence="11" id="KW-1185">Reference proteome</keyword>
<feature type="domain" description="CBS" evidence="9">
    <location>
        <begin position="345"/>
        <end position="400"/>
    </location>
</feature>
<proteinExistence type="inferred from homology"/>
<feature type="domain" description="ABC transporter" evidence="8">
    <location>
        <begin position="33"/>
        <end position="269"/>
    </location>
</feature>
<evidence type="ECO:0000256" key="2">
    <source>
        <dbReference type="ARBA" id="ARBA00022448"/>
    </source>
</evidence>
<keyword evidence="4 7" id="KW-0067">ATP-binding</keyword>
<organism evidence="10 11">
    <name type="scientific">Vreelandella piezotolerans</name>
    <dbReference type="NCBI Taxonomy" id="2609667"/>
    <lineage>
        <taxon>Bacteria</taxon>
        <taxon>Pseudomonadati</taxon>
        <taxon>Pseudomonadota</taxon>
        <taxon>Gammaproteobacteria</taxon>
        <taxon>Oceanospirillales</taxon>
        <taxon>Halomonadaceae</taxon>
        <taxon>Vreelandella</taxon>
    </lineage>
</organism>
<dbReference type="Gene3D" id="3.10.580.10">
    <property type="entry name" value="CBS-domain"/>
    <property type="match status" value="1"/>
</dbReference>
<evidence type="ECO:0000256" key="3">
    <source>
        <dbReference type="ARBA" id="ARBA00022741"/>
    </source>
</evidence>
<accession>A0ABQ6XBX5</accession>
<comment type="caution">
    <text evidence="10">The sequence shown here is derived from an EMBL/GenBank/DDBJ whole genome shotgun (WGS) entry which is preliminary data.</text>
</comment>
<comment type="subcellular location">
    <subcellularLocation>
        <location evidence="7">Cell inner membrane</location>
        <topology evidence="7">Peripheral membrane protein</topology>
    </subcellularLocation>
</comment>
<dbReference type="CDD" id="cd03294">
    <property type="entry name" value="ABC_Pro_Gly_Betaine"/>
    <property type="match status" value="1"/>
</dbReference>
<evidence type="ECO:0000256" key="4">
    <source>
        <dbReference type="ARBA" id="ARBA00022840"/>
    </source>
</evidence>
<protein>
    <recommendedName>
        <fullName evidence="7">Quaternary amine transport ATP-binding protein</fullName>
        <ecNumber evidence="7">7.6.2.9</ecNumber>
    </recommendedName>
</protein>
<evidence type="ECO:0000256" key="5">
    <source>
        <dbReference type="ARBA" id="ARBA00022970"/>
    </source>
</evidence>
<keyword evidence="5" id="KW-0029">Amino-acid transport</keyword>
<dbReference type="EMBL" id="VWRT01000002">
    <property type="protein sequence ID" value="KAE8439504.1"/>
    <property type="molecule type" value="Genomic_DNA"/>
</dbReference>
<dbReference type="InterPro" id="IPR027417">
    <property type="entry name" value="P-loop_NTPase"/>
</dbReference>